<comment type="caution">
    <text evidence="2">The sequence shown here is derived from an EMBL/GenBank/DDBJ whole genome shotgun (WGS) entry which is preliminary data.</text>
</comment>
<evidence type="ECO:0000313" key="3">
    <source>
        <dbReference type="Proteomes" id="UP000782610"/>
    </source>
</evidence>
<accession>A0A933NYL4</accession>
<dbReference type="EMBL" id="JACRAF010000068">
    <property type="protein sequence ID" value="MBI4924079.1"/>
    <property type="molecule type" value="Genomic_DNA"/>
</dbReference>
<keyword evidence="1" id="KW-1133">Transmembrane helix</keyword>
<dbReference type="Proteomes" id="UP000782610">
    <property type="component" value="Unassembled WGS sequence"/>
</dbReference>
<sequence length="54" mass="6181">MERIHITQHTTLGAAWIAGWLFSIGFLHLDFWMGLLGFFVWPYFLGVHFTAVAG</sequence>
<keyword evidence="1" id="KW-0472">Membrane</keyword>
<reference evidence="2" key="1">
    <citation type="submission" date="2020-07" db="EMBL/GenBank/DDBJ databases">
        <title>Huge and variable diversity of episymbiotic CPR bacteria and DPANN archaea in groundwater ecosystems.</title>
        <authorList>
            <person name="He C.Y."/>
            <person name="Keren R."/>
            <person name="Whittaker M."/>
            <person name="Farag I.F."/>
            <person name="Doudna J."/>
            <person name="Cate J.H.D."/>
            <person name="Banfield J.F."/>
        </authorList>
    </citation>
    <scope>NUCLEOTIDE SEQUENCE</scope>
    <source>
        <strain evidence="2">NC_groundwater_1586_Pr3_B-0.1um_66_15</strain>
    </source>
</reference>
<evidence type="ECO:0000313" key="2">
    <source>
        <dbReference type="EMBL" id="MBI4924079.1"/>
    </source>
</evidence>
<keyword evidence="1" id="KW-0812">Transmembrane</keyword>
<dbReference type="AlphaFoldDB" id="A0A933NYL4"/>
<evidence type="ECO:0000256" key="1">
    <source>
        <dbReference type="SAM" id="Phobius"/>
    </source>
</evidence>
<organism evidence="2 3">
    <name type="scientific">Devosia nanyangense</name>
    <dbReference type="NCBI Taxonomy" id="1228055"/>
    <lineage>
        <taxon>Bacteria</taxon>
        <taxon>Pseudomonadati</taxon>
        <taxon>Pseudomonadota</taxon>
        <taxon>Alphaproteobacteria</taxon>
        <taxon>Hyphomicrobiales</taxon>
        <taxon>Devosiaceae</taxon>
        <taxon>Devosia</taxon>
    </lineage>
</organism>
<feature type="transmembrane region" description="Helical" evidence="1">
    <location>
        <begin position="12"/>
        <end position="29"/>
    </location>
</feature>
<name>A0A933NYL4_9HYPH</name>
<protein>
    <submittedName>
        <fullName evidence="2">Uncharacterized protein</fullName>
    </submittedName>
</protein>
<gene>
    <name evidence="2" type="ORF">HY834_20280</name>
</gene>
<proteinExistence type="predicted"/>